<dbReference type="AlphaFoldDB" id="A0A6B0UPX3"/>
<evidence type="ECO:0000313" key="1">
    <source>
        <dbReference type="EMBL" id="MXU91742.1"/>
    </source>
</evidence>
<proteinExistence type="predicted"/>
<protein>
    <submittedName>
        <fullName evidence="1">Putative secreted protein</fullName>
    </submittedName>
</protein>
<accession>A0A6B0UPX3</accession>
<dbReference type="EMBL" id="GIFC01009659">
    <property type="protein sequence ID" value="MXU91742.1"/>
    <property type="molecule type" value="Transcribed_RNA"/>
</dbReference>
<sequence>MSVSRRMRYSSCICACSLARANHCFSVRPPWNRGLPSVSGPALGSSSRTLVSVLENSWAGVMLGGGFPKPRVMSIPFMALAVGDSCISTCRALLSGLSTLIMRAACSSSHRKPSNISLFSLDMSR</sequence>
<organism evidence="1">
    <name type="scientific">Ixodes ricinus</name>
    <name type="common">Common tick</name>
    <name type="synonym">Acarus ricinus</name>
    <dbReference type="NCBI Taxonomy" id="34613"/>
    <lineage>
        <taxon>Eukaryota</taxon>
        <taxon>Metazoa</taxon>
        <taxon>Ecdysozoa</taxon>
        <taxon>Arthropoda</taxon>
        <taxon>Chelicerata</taxon>
        <taxon>Arachnida</taxon>
        <taxon>Acari</taxon>
        <taxon>Parasitiformes</taxon>
        <taxon>Ixodida</taxon>
        <taxon>Ixodoidea</taxon>
        <taxon>Ixodidae</taxon>
        <taxon>Ixodinae</taxon>
        <taxon>Ixodes</taxon>
    </lineage>
</organism>
<name>A0A6B0UPX3_IXORI</name>
<reference evidence="1" key="1">
    <citation type="submission" date="2019-12" db="EMBL/GenBank/DDBJ databases">
        <title>An insight into the sialome of adult female Ixodes ricinus ticks feeding for 6 days.</title>
        <authorList>
            <person name="Perner J."/>
            <person name="Ribeiro J.M.C."/>
        </authorList>
    </citation>
    <scope>NUCLEOTIDE SEQUENCE</scope>
    <source>
        <strain evidence="1">Semi-engorged</strain>
        <tissue evidence="1">Salivary glands</tissue>
    </source>
</reference>